<keyword evidence="3" id="KW-0234">DNA repair</keyword>
<sequence>MDVKVSIASCLSEIIRITVSDAPYDDIMKDIFGLIVGAFKNLDEMSKHFLKTIRSKNSNTVFSSTETVITLVLEDKVFLHSFIHVCWMV</sequence>
<dbReference type="InterPro" id="IPR039776">
    <property type="entry name" value="Pds5"/>
</dbReference>
<dbReference type="AlphaFoldDB" id="A0ABD0VW13"/>
<accession>A0ABD0VW13</accession>
<dbReference type="Proteomes" id="UP001552299">
    <property type="component" value="Unassembled WGS sequence"/>
</dbReference>
<evidence type="ECO:0000256" key="4">
    <source>
        <dbReference type="ARBA" id="ARBA00023242"/>
    </source>
</evidence>
<keyword evidence="2" id="KW-0227">DNA damage</keyword>
<dbReference type="EMBL" id="JANQDX010000003">
    <property type="protein sequence ID" value="KAL0926937.1"/>
    <property type="molecule type" value="Genomic_DNA"/>
</dbReference>
<evidence type="ECO:0000256" key="1">
    <source>
        <dbReference type="ARBA" id="ARBA00004123"/>
    </source>
</evidence>
<evidence type="ECO:0000313" key="5">
    <source>
        <dbReference type="EMBL" id="KAL0926937.1"/>
    </source>
</evidence>
<organism evidence="5 6">
    <name type="scientific">Dendrobium thyrsiflorum</name>
    <name type="common">Pinecone-like raceme dendrobium</name>
    <name type="synonym">Orchid</name>
    <dbReference type="NCBI Taxonomy" id="117978"/>
    <lineage>
        <taxon>Eukaryota</taxon>
        <taxon>Viridiplantae</taxon>
        <taxon>Streptophyta</taxon>
        <taxon>Embryophyta</taxon>
        <taxon>Tracheophyta</taxon>
        <taxon>Spermatophyta</taxon>
        <taxon>Magnoliopsida</taxon>
        <taxon>Liliopsida</taxon>
        <taxon>Asparagales</taxon>
        <taxon>Orchidaceae</taxon>
        <taxon>Epidendroideae</taxon>
        <taxon>Malaxideae</taxon>
        <taxon>Dendrobiinae</taxon>
        <taxon>Dendrobium</taxon>
    </lineage>
</organism>
<dbReference type="GO" id="GO:0006281">
    <property type="term" value="P:DNA repair"/>
    <property type="evidence" value="ECO:0007669"/>
    <property type="project" value="UniProtKB-KW"/>
</dbReference>
<dbReference type="GO" id="GO:0005634">
    <property type="term" value="C:nucleus"/>
    <property type="evidence" value="ECO:0007669"/>
    <property type="project" value="UniProtKB-SubCell"/>
</dbReference>
<reference evidence="5 6" key="1">
    <citation type="journal article" date="2024" name="Plant Biotechnol. J.">
        <title>Dendrobium thyrsiflorum genome and its molecular insights into genes involved in important horticultural traits.</title>
        <authorList>
            <person name="Chen B."/>
            <person name="Wang J.Y."/>
            <person name="Zheng P.J."/>
            <person name="Li K.L."/>
            <person name="Liang Y.M."/>
            <person name="Chen X.F."/>
            <person name="Zhang C."/>
            <person name="Zhao X."/>
            <person name="He X."/>
            <person name="Zhang G.Q."/>
            <person name="Liu Z.J."/>
            <person name="Xu Q."/>
        </authorList>
    </citation>
    <scope>NUCLEOTIDE SEQUENCE [LARGE SCALE GENOMIC DNA]</scope>
    <source>
        <strain evidence="5">GZMU011</strain>
    </source>
</reference>
<name>A0ABD0VW13_DENTH</name>
<dbReference type="PANTHER" id="PTHR12663:SF3">
    <property type="entry name" value="SISTER CHROMATID COHESION PROTEIN PDS5 HOMOLOG C"/>
    <property type="match status" value="1"/>
</dbReference>
<evidence type="ECO:0000313" key="6">
    <source>
        <dbReference type="Proteomes" id="UP001552299"/>
    </source>
</evidence>
<keyword evidence="4" id="KW-0539">Nucleus</keyword>
<keyword evidence="6" id="KW-1185">Reference proteome</keyword>
<dbReference type="PANTHER" id="PTHR12663">
    <property type="entry name" value="ANDROGEN INDUCED INHIBITOR OF PROLIFERATION AS3 / PDS5-RELATED"/>
    <property type="match status" value="1"/>
</dbReference>
<protein>
    <submittedName>
        <fullName evidence="5">Uncharacterized protein</fullName>
    </submittedName>
</protein>
<dbReference type="Pfam" id="PF20168">
    <property type="entry name" value="PDS5"/>
    <property type="match status" value="1"/>
</dbReference>
<proteinExistence type="predicted"/>
<dbReference type="GO" id="GO:0007062">
    <property type="term" value="P:sister chromatid cohesion"/>
    <property type="evidence" value="ECO:0007669"/>
    <property type="project" value="UniProtKB-ARBA"/>
</dbReference>
<gene>
    <name evidence="5" type="ORF">M5K25_003193</name>
</gene>
<evidence type="ECO:0000256" key="2">
    <source>
        <dbReference type="ARBA" id="ARBA00022763"/>
    </source>
</evidence>
<comment type="subcellular location">
    <subcellularLocation>
        <location evidence="1">Nucleus</location>
    </subcellularLocation>
</comment>
<comment type="caution">
    <text evidence="5">The sequence shown here is derived from an EMBL/GenBank/DDBJ whole genome shotgun (WGS) entry which is preliminary data.</text>
</comment>
<evidence type="ECO:0000256" key="3">
    <source>
        <dbReference type="ARBA" id="ARBA00023204"/>
    </source>
</evidence>